<name>A0A7G9TG85_PSEMX</name>
<feature type="signal peptide" evidence="2">
    <location>
        <begin position="1"/>
        <end position="30"/>
    </location>
</feature>
<dbReference type="GeneID" id="81470667"/>
<dbReference type="RefSeq" id="WP_187574304.1">
    <property type="nucleotide sequence ID" value="NZ_CP060731.1"/>
</dbReference>
<dbReference type="EMBL" id="CP060731">
    <property type="protein sequence ID" value="QNN79110.1"/>
    <property type="molecule type" value="Genomic_DNA"/>
</dbReference>
<evidence type="ECO:0000256" key="1">
    <source>
        <dbReference type="SAM" id="MobiDB-lite"/>
    </source>
</evidence>
<dbReference type="AlphaFoldDB" id="A0A7G9TG85"/>
<proteinExistence type="predicted"/>
<evidence type="ECO:0000313" key="4">
    <source>
        <dbReference type="Proteomes" id="UP000515838"/>
    </source>
</evidence>
<feature type="compositionally biased region" description="Polar residues" evidence="1">
    <location>
        <begin position="99"/>
        <end position="111"/>
    </location>
</feature>
<gene>
    <name evidence="3" type="ORF">IAE60_06780</name>
</gene>
<feature type="region of interest" description="Disordered" evidence="1">
    <location>
        <begin position="81"/>
        <end position="111"/>
    </location>
</feature>
<organism evidence="3 4">
    <name type="scientific">Pseudoxanthomonas mexicana</name>
    <dbReference type="NCBI Taxonomy" id="128785"/>
    <lineage>
        <taxon>Bacteria</taxon>
        <taxon>Pseudomonadati</taxon>
        <taxon>Pseudomonadota</taxon>
        <taxon>Gammaproteobacteria</taxon>
        <taxon>Lysobacterales</taxon>
        <taxon>Lysobacteraceae</taxon>
        <taxon>Pseudoxanthomonas</taxon>
    </lineage>
</organism>
<accession>A0A7G9TG85</accession>
<evidence type="ECO:0000256" key="2">
    <source>
        <dbReference type="SAM" id="SignalP"/>
    </source>
</evidence>
<dbReference type="Proteomes" id="UP000515838">
    <property type="component" value="Chromosome"/>
</dbReference>
<evidence type="ECO:0000313" key="3">
    <source>
        <dbReference type="EMBL" id="QNN79110.1"/>
    </source>
</evidence>
<feature type="chain" id="PRO_5028898990" evidence="2">
    <location>
        <begin position="31"/>
        <end position="258"/>
    </location>
</feature>
<keyword evidence="2" id="KW-0732">Signal</keyword>
<reference evidence="3 4" key="1">
    <citation type="submission" date="2020-08" db="EMBL/GenBank/DDBJ databases">
        <title>Streptomycin Non-resistant strain, P. mexicana.</title>
        <authorList>
            <person name="Ganesh-Kumar S."/>
            <person name="Zhe T."/>
            <person name="Yu Z."/>
            <person name="Min Y."/>
        </authorList>
    </citation>
    <scope>NUCLEOTIDE SEQUENCE [LARGE SCALE GENOMIC DNA]</scope>
    <source>
        <strain evidence="3 4">GTZY2</strain>
    </source>
</reference>
<protein>
    <submittedName>
        <fullName evidence="3">Uncharacterized protein</fullName>
    </submittedName>
</protein>
<sequence length="258" mass="28402">MKPLTLHSTARALVAFLLITGLGVAASAHAQWRVIDRDANSKLRDMNGRIGTASATGNGDGTVNGNLRELYQQQVFESFNGNNEDSKAAPEPEEKLQHAQPTQSGVNMNADNRCKQASSGIAQQQYQLCREIVNTELAKYNYSLKMYEVTTQRQRYLDELKRQRANIRSHEVGKLQDNTNRILLLMSQMEIDRQQQQTYMDAYVARIGYLQEASKTLAQQALDGKGESGGGLGSAIGGAVGIATLKAALEIAQSKRRN</sequence>
<feature type="compositionally biased region" description="Basic and acidic residues" evidence="1">
    <location>
        <begin position="84"/>
        <end position="97"/>
    </location>
</feature>